<dbReference type="SUPFAM" id="SSF55120">
    <property type="entry name" value="Pseudouridine synthase"/>
    <property type="match status" value="1"/>
</dbReference>
<dbReference type="GO" id="GO:0016853">
    <property type="term" value="F:isomerase activity"/>
    <property type="evidence" value="ECO:0007669"/>
    <property type="project" value="UniProtKB-KW"/>
</dbReference>
<feature type="domain" description="Pseudouridine synthase RsuA/RluA-like" evidence="4">
    <location>
        <begin position="93"/>
        <end position="245"/>
    </location>
</feature>
<dbReference type="Gene3D" id="3.30.2350.10">
    <property type="entry name" value="Pseudouridine synthase"/>
    <property type="match status" value="1"/>
</dbReference>
<comment type="function">
    <text evidence="3">Responsible for synthesis of pseudouridine from uracil.</text>
</comment>
<dbReference type="EC" id="5.4.99.-" evidence="3"/>
<evidence type="ECO:0000313" key="6">
    <source>
        <dbReference type="Proteomes" id="UP001312865"/>
    </source>
</evidence>
<proteinExistence type="inferred from homology"/>
<dbReference type="PANTHER" id="PTHR21600">
    <property type="entry name" value="MITOCHONDRIAL RNA PSEUDOURIDINE SYNTHASE"/>
    <property type="match status" value="1"/>
</dbReference>
<dbReference type="PROSITE" id="PS01129">
    <property type="entry name" value="PSI_RLU"/>
    <property type="match status" value="1"/>
</dbReference>
<name>A0ABU8HAP9_9BACI</name>
<comment type="caution">
    <text evidence="5">The sequence shown here is derived from an EMBL/GenBank/DDBJ whole genome shotgun (WGS) entry which is preliminary data.</text>
</comment>
<accession>A0ABU8HAP9</accession>
<dbReference type="InterPro" id="IPR006224">
    <property type="entry name" value="PsdUridine_synth_RluA-like_CS"/>
</dbReference>
<evidence type="ECO:0000256" key="3">
    <source>
        <dbReference type="RuleBase" id="RU362028"/>
    </source>
</evidence>
<dbReference type="InterPro" id="IPR020103">
    <property type="entry name" value="PsdUridine_synth_cat_dom_sf"/>
</dbReference>
<comment type="catalytic activity">
    <reaction evidence="1 3">
        <text>a uridine in RNA = a pseudouridine in RNA</text>
        <dbReference type="Rhea" id="RHEA:48348"/>
        <dbReference type="Rhea" id="RHEA-COMP:12068"/>
        <dbReference type="Rhea" id="RHEA-COMP:12069"/>
        <dbReference type="ChEBI" id="CHEBI:65314"/>
        <dbReference type="ChEBI" id="CHEBI:65315"/>
    </reaction>
</comment>
<evidence type="ECO:0000256" key="1">
    <source>
        <dbReference type="ARBA" id="ARBA00000073"/>
    </source>
</evidence>
<protein>
    <recommendedName>
        <fullName evidence="3">Pseudouridine synthase</fullName>
        <ecNumber evidence="3">5.4.99.-</ecNumber>
    </recommendedName>
</protein>
<dbReference type="Proteomes" id="UP001312865">
    <property type="component" value="Unassembled WGS sequence"/>
</dbReference>
<dbReference type="EMBL" id="JBBAXC010000003">
    <property type="protein sequence ID" value="MEI5906378.1"/>
    <property type="molecule type" value="Genomic_DNA"/>
</dbReference>
<dbReference type="NCBIfam" id="TIGR00005">
    <property type="entry name" value="rluA_subfam"/>
    <property type="match status" value="1"/>
</dbReference>
<dbReference type="PANTHER" id="PTHR21600:SF71">
    <property type="entry name" value="PSEUDOURIDINE SYNTHASE"/>
    <property type="match status" value="1"/>
</dbReference>
<comment type="similarity">
    <text evidence="2 3">Belongs to the pseudouridine synthase RluA family.</text>
</comment>
<sequence length="305" mass="35003">MNFKRQGNTFILQISGLFEKLTINELLQTKWNAPKKLIHQFRMEKAIKVNGLGQPWNNELKLGDLLSIELFKEEAYGFLPHNVNAQILFEDDHLLVVNKPAGVDTHPNSPDQTNTLANGVAFHLKEKGEQCRAYPIHRLDRHTTGAVIFAKHALSQAILDRMLRERKIKRTYWALAHGKMKEDKGTIQKNIGRDRHHPTRRRVSPKGQTAVTHYQKLCYYPKAKLTLVELSLDTGRTHQIRVHMSNLGHPLAGDTLYGGTQIFPNQALHARKISFQHPLTFEKIECTAPFLQEEVWDIVGDDFRT</sequence>
<keyword evidence="6" id="KW-1185">Reference proteome</keyword>
<keyword evidence="3 5" id="KW-0413">Isomerase</keyword>
<reference evidence="5 6" key="1">
    <citation type="journal article" date="2018" name="J. Microbiol.">
        <title>Bacillus spongiae sp. nov., isolated from sponge of Jeju Island.</title>
        <authorList>
            <person name="Lee G.E."/>
            <person name="Im W.T."/>
            <person name="Park J.S."/>
        </authorList>
    </citation>
    <scope>NUCLEOTIDE SEQUENCE [LARGE SCALE GENOMIC DNA]</scope>
    <source>
        <strain evidence="5 6">135PIL107-10</strain>
    </source>
</reference>
<evidence type="ECO:0000259" key="4">
    <source>
        <dbReference type="Pfam" id="PF00849"/>
    </source>
</evidence>
<dbReference type="CDD" id="cd02869">
    <property type="entry name" value="PseudoU_synth_RluA_like"/>
    <property type="match status" value="1"/>
</dbReference>
<dbReference type="InterPro" id="IPR050188">
    <property type="entry name" value="RluA_PseudoU_synthase"/>
</dbReference>
<evidence type="ECO:0000313" key="5">
    <source>
        <dbReference type="EMBL" id="MEI5906378.1"/>
    </source>
</evidence>
<dbReference type="InterPro" id="IPR006225">
    <property type="entry name" value="PsdUridine_synth_RluC/D"/>
</dbReference>
<dbReference type="RefSeq" id="WP_336585811.1">
    <property type="nucleotide sequence ID" value="NZ_JBBAXC010000003.1"/>
</dbReference>
<gene>
    <name evidence="5" type="ORF">WAK64_04835</name>
</gene>
<dbReference type="Pfam" id="PF00849">
    <property type="entry name" value="PseudoU_synth_2"/>
    <property type="match status" value="1"/>
</dbReference>
<dbReference type="InterPro" id="IPR006145">
    <property type="entry name" value="PsdUridine_synth_RsuA/RluA"/>
</dbReference>
<organism evidence="5 6">
    <name type="scientific">Bacillus spongiae</name>
    <dbReference type="NCBI Taxonomy" id="2683610"/>
    <lineage>
        <taxon>Bacteria</taxon>
        <taxon>Bacillati</taxon>
        <taxon>Bacillota</taxon>
        <taxon>Bacilli</taxon>
        <taxon>Bacillales</taxon>
        <taxon>Bacillaceae</taxon>
        <taxon>Bacillus</taxon>
    </lineage>
</organism>
<evidence type="ECO:0000256" key="2">
    <source>
        <dbReference type="ARBA" id="ARBA00010876"/>
    </source>
</evidence>